<dbReference type="InterPro" id="IPR009210">
    <property type="entry name" value="ASCC1"/>
</dbReference>
<evidence type="ECO:0000259" key="2">
    <source>
        <dbReference type="Pfam" id="PF10469"/>
    </source>
</evidence>
<name>A0A165QU34_9AGAM</name>
<protein>
    <recommendedName>
        <fullName evidence="2">A-kinase anchor protein 7-like phosphoesterase domain-containing protein</fullName>
    </recommendedName>
</protein>
<evidence type="ECO:0000313" key="3">
    <source>
        <dbReference type="EMBL" id="KZT22875.1"/>
    </source>
</evidence>
<dbReference type="STRING" id="1314782.A0A165QU34"/>
<dbReference type="OrthoDB" id="277832at2759"/>
<dbReference type="EMBL" id="KV425591">
    <property type="protein sequence ID" value="KZT22875.1"/>
    <property type="molecule type" value="Genomic_DNA"/>
</dbReference>
<evidence type="ECO:0000313" key="4">
    <source>
        <dbReference type="Proteomes" id="UP000076761"/>
    </source>
</evidence>
<feature type="domain" description="A-kinase anchor protein 7-like phosphoesterase" evidence="2">
    <location>
        <begin position="95"/>
        <end position="329"/>
    </location>
</feature>
<dbReference type="GO" id="GO:0005634">
    <property type="term" value="C:nucleus"/>
    <property type="evidence" value="ECO:0007669"/>
    <property type="project" value="TreeGrafter"/>
</dbReference>
<evidence type="ECO:0000256" key="1">
    <source>
        <dbReference type="SAM" id="MobiDB-lite"/>
    </source>
</evidence>
<dbReference type="GO" id="GO:0006307">
    <property type="term" value="P:DNA alkylation repair"/>
    <property type="evidence" value="ECO:0007669"/>
    <property type="project" value="InterPro"/>
</dbReference>
<dbReference type="Proteomes" id="UP000076761">
    <property type="component" value="Unassembled WGS sequence"/>
</dbReference>
<dbReference type="PANTHER" id="PTHR13360">
    <property type="entry name" value="ACTIVATING SIGNAL COINTEGRATOR 1 COMPLEX SUBUNIT 1"/>
    <property type="match status" value="1"/>
</dbReference>
<organism evidence="3 4">
    <name type="scientific">Neolentinus lepideus HHB14362 ss-1</name>
    <dbReference type="NCBI Taxonomy" id="1314782"/>
    <lineage>
        <taxon>Eukaryota</taxon>
        <taxon>Fungi</taxon>
        <taxon>Dikarya</taxon>
        <taxon>Basidiomycota</taxon>
        <taxon>Agaricomycotina</taxon>
        <taxon>Agaricomycetes</taxon>
        <taxon>Gloeophyllales</taxon>
        <taxon>Gloeophyllaceae</taxon>
        <taxon>Neolentinus</taxon>
    </lineage>
</organism>
<dbReference type="AlphaFoldDB" id="A0A165QU34"/>
<dbReference type="GO" id="GO:0006355">
    <property type="term" value="P:regulation of DNA-templated transcription"/>
    <property type="evidence" value="ECO:0007669"/>
    <property type="project" value="TreeGrafter"/>
</dbReference>
<dbReference type="PANTHER" id="PTHR13360:SF1">
    <property type="entry name" value="ACTIVATING SIGNAL COINTEGRATOR 1 COMPLEX SUBUNIT 1"/>
    <property type="match status" value="1"/>
</dbReference>
<dbReference type="InterPro" id="IPR019510">
    <property type="entry name" value="AKAP7-like_phosphoesterase"/>
</dbReference>
<accession>A0A165QU34</accession>
<proteinExistence type="predicted"/>
<feature type="region of interest" description="Disordered" evidence="1">
    <location>
        <begin position="1"/>
        <end position="47"/>
    </location>
</feature>
<feature type="compositionally biased region" description="Low complexity" evidence="1">
    <location>
        <begin position="1"/>
        <end position="11"/>
    </location>
</feature>
<gene>
    <name evidence="3" type="ORF">NEOLEDRAFT_1118987</name>
</gene>
<dbReference type="Gene3D" id="3.90.1140.10">
    <property type="entry name" value="Cyclic phosphodiesterase"/>
    <property type="match status" value="1"/>
</dbReference>
<reference evidence="3 4" key="1">
    <citation type="journal article" date="2016" name="Mol. Biol. Evol.">
        <title>Comparative Genomics of Early-Diverging Mushroom-Forming Fungi Provides Insights into the Origins of Lignocellulose Decay Capabilities.</title>
        <authorList>
            <person name="Nagy L.G."/>
            <person name="Riley R."/>
            <person name="Tritt A."/>
            <person name="Adam C."/>
            <person name="Daum C."/>
            <person name="Floudas D."/>
            <person name="Sun H."/>
            <person name="Yadav J.S."/>
            <person name="Pangilinan J."/>
            <person name="Larsson K.H."/>
            <person name="Matsuura K."/>
            <person name="Barry K."/>
            <person name="Labutti K."/>
            <person name="Kuo R."/>
            <person name="Ohm R.A."/>
            <person name="Bhattacharya S.S."/>
            <person name="Shirouzu T."/>
            <person name="Yoshinaga Y."/>
            <person name="Martin F.M."/>
            <person name="Grigoriev I.V."/>
            <person name="Hibbett D.S."/>
        </authorList>
    </citation>
    <scope>NUCLEOTIDE SEQUENCE [LARGE SCALE GENOMIC DNA]</scope>
    <source>
        <strain evidence="3 4">HHB14362 ss-1</strain>
    </source>
</reference>
<sequence length="333" mass="36231">MSATRTSATSTVRGQGLNQISGTGRGRGRGSGGWGRGRGRGEGSEYWRELRRGQRLGESDLTATGTAVTVEQTTTTIVGPSRSRRTERTPKPPLTHFIALPIGHHARLRESMSTFTQALLAGSPPVTGLDRSIIINPRRLHLTLGVMSLERSSAPGPKTIAAALALLAELRPRIFGILAGEKLRVELKAMDIMKPDKGDPERAHVMWVGPSNNGSGTKLQEVCLLVQRAFVEAGLLIDQRRELKLHCTIINTVQRKPRTNGPRTPFSYPSILGSVAFRQLNFPVVDLGQPGEKRKFDSITVDFGSWNVDEIQICEMGSHGPEDEYVSVGGITL</sequence>
<dbReference type="InParanoid" id="A0A165QU34"/>
<keyword evidence="4" id="KW-1185">Reference proteome</keyword>
<feature type="compositionally biased region" description="Gly residues" evidence="1">
    <location>
        <begin position="23"/>
        <end position="36"/>
    </location>
</feature>
<dbReference type="Pfam" id="PF10469">
    <property type="entry name" value="AKAP7_NLS"/>
    <property type="match status" value="1"/>
</dbReference>